<dbReference type="Gene3D" id="1.10.10.10">
    <property type="entry name" value="Winged helix-like DNA-binding domain superfamily/Winged helix DNA-binding domain"/>
    <property type="match status" value="2"/>
</dbReference>
<dbReference type="Proteomes" id="UP000287224">
    <property type="component" value="Unassembled WGS sequence"/>
</dbReference>
<dbReference type="SUPFAM" id="SSF88659">
    <property type="entry name" value="Sigma3 and sigma4 domains of RNA polymerase sigma factors"/>
    <property type="match status" value="2"/>
</dbReference>
<dbReference type="RefSeq" id="WP_126601383.1">
    <property type="nucleotide sequence ID" value="NZ_BIFQ01000002.1"/>
</dbReference>
<evidence type="ECO:0000256" key="4">
    <source>
        <dbReference type="ARBA" id="ARBA00023163"/>
    </source>
</evidence>
<dbReference type="PROSITE" id="PS00715">
    <property type="entry name" value="SIGMA70_1"/>
    <property type="match status" value="1"/>
</dbReference>
<evidence type="ECO:0000256" key="1">
    <source>
        <dbReference type="ARBA" id="ARBA00023015"/>
    </source>
</evidence>
<organism evidence="8 9">
    <name type="scientific">Dictyobacter aurantiacus</name>
    <dbReference type="NCBI Taxonomy" id="1936993"/>
    <lineage>
        <taxon>Bacteria</taxon>
        <taxon>Bacillati</taxon>
        <taxon>Chloroflexota</taxon>
        <taxon>Ktedonobacteria</taxon>
        <taxon>Ktedonobacterales</taxon>
        <taxon>Dictyobacteraceae</taxon>
        <taxon>Dictyobacter</taxon>
    </lineage>
</organism>
<keyword evidence="3 5" id="KW-0238">DNA-binding</keyword>
<dbReference type="InterPro" id="IPR013324">
    <property type="entry name" value="RNA_pol_sigma_r3/r4-like"/>
</dbReference>
<evidence type="ECO:0000313" key="9">
    <source>
        <dbReference type="Proteomes" id="UP000287224"/>
    </source>
</evidence>
<reference evidence="9" key="1">
    <citation type="submission" date="2018-12" db="EMBL/GenBank/DDBJ databases">
        <title>Tengunoibacter tsumagoiensis gen. nov., sp. nov., Dictyobacter kobayashii sp. nov., D. alpinus sp. nov., and D. joshuensis sp. nov. and description of Dictyobacteraceae fam. nov. within the order Ktedonobacterales isolated from Tengu-no-mugimeshi.</title>
        <authorList>
            <person name="Wang C.M."/>
            <person name="Zheng Y."/>
            <person name="Sakai Y."/>
            <person name="Toyoda A."/>
            <person name="Minakuchi Y."/>
            <person name="Abe K."/>
            <person name="Yokota A."/>
            <person name="Yabe S."/>
        </authorList>
    </citation>
    <scope>NUCLEOTIDE SEQUENCE [LARGE SCALE GENOMIC DNA]</scope>
    <source>
        <strain evidence="9">S-27</strain>
    </source>
</reference>
<dbReference type="OrthoDB" id="147018at2"/>
<dbReference type="Pfam" id="PF04539">
    <property type="entry name" value="Sigma70_r3"/>
    <property type="match status" value="1"/>
</dbReference>
<dbReference type="GO" id="GO:0016987">
    <property type="term" value="F:sigma factor activity"/>
    <property type="evidence" value="ECO:0007669"/>
    <property type="project" value="UniProtKB-KW"/>
</dbReference>
<evidence type="ECO:0000256" key="2">
    <source>
        <dbReference type="ARBA" id="ARBA00023082"/>
    </source>
</evidence>
<dbReference type="InterPro" id="IPR007624">
    <property type="entry name" value="RNA_pol_sigma70_r3"/>
</dbReference>
<dbReference type="CDD" id="cd06171">
    <property type="entry name" value="Sigma70_r4"/>
    <property type="match status" value="1"/>
</dbReference>
<comment type="caution">
    <text evidence="8">The sequence shown here is derived from an EMBL/GenBank/DDBJ whole genome shotgun (WGS) entry which is preliminary data.</text>
</comment>
<keyword evidence="2 5" id="KW-0731">Sigma factor</keyword>
<evidence type="ECO:0000256" key="3">
    <source>
        <dbReference type="ARBA" id="ARBA00023125"/>
    </source>
</evidence>
<dbReference type="Pfam" id="PF04545">
    <property type="entry name" value="Sigma70_r4"/>
    <property type="match status" value="1"/>
</dbReference>
<keyword evidence="9" id="KW-1185">Reference proteome</keyword>
<dbReference type="InterPro" id="IPR013325">
    <property type="entry name" value="RNA_pol_sigma_r2"/>
</dbReference>
<dbReference type="GO" id="GO:0006352">
    <property type="term" value="P:DNA-templated transcription initiation"/>
    <property type="evidence" value="ECO:0007669"/>
    <property type="project" value="InterPro"/>
</dbReference>
<dbReference type="SUPFAM" id="SSF88946">
    <property type="entry name" value="Sigma2 domain of RNA polymerase sigma factors"/>
    <property type="match status" value="1"/>
</dbReference>
<dbReference type="EMBL" id="BIFQ01000002">
    <property type="protein sequence ID" value="GCE08911.1"/>
    <property type="molecule type" value="Genomic_DNA"/>
</dbReference>
<dbReference type="PANTHER" id="PTHR30603:SF60">
    <property type="entry name" value="RNA POLYMERASE SIGMA FACTOR RPOD"/>
    <property type="match status" value="1"/>
</dbReference>
<dbReference type="InterPro" id="IPR050239">
    <property type="entry name" value="Sigma-70_RNA_pol_init_factors"/>
</dbReference>
<gene>
    <name evidence="8" type="primary">sigA_3</name>
    <name evidence="8" type="ORF">KDAU_62400</name>
</gene>
<name>A0A401ZPW7_9CHLR</name>
<dbReference type="InterPro" id="IPR036388">
    <property type="entry name" value="WH-like_DNA-bd_sf"/>
</dbReference>
<dbReference type="GO" id="GO:0003677">
    <property type="term" value="F:DNA binding"/>
    <property type="evidence" value="ECO:0007669"/>
    <property type="project" value="UniProtKB-KW"/>
</dbReference>
<dbReference type="PROSITE" id="PS00716">
    <property type="entry name" value="SIGMA70_2"/>
    <property type="match status" value="1"/>
</dbReference>
<dbReference type="InterPro" id="IPR014284">
    <property type="entry name" value="RNA_pol_sigma-70_dom"/>
</dbReference>
<comment type="similarity">
    <text evidence="5">Belongs to the sigma-70 factor family.</text>
</comment>
<dbReference type="InterPro" id="IPR007627">
    <property type="entry name" value="RNA_pol_sigma70_r2"/>
</dbReference>
<evidence type="ECO:0000256" key="5">
    <source>
        <dbReference type="RuleBase" id="RU362124"/>
    </source>
</evidence>
<protein>
    <recommendedName>
        <fullName evidence="5">RNA polymerase sigma factor</fullName>
    </recommendedName>
</protein>
<evidence type="ECO:0000259" key="7">
    <source>
        <dbReference type="PROSITE" id="PS00716"/>
    </source>
</evidence>
<feature type="domain" description="RNA polymerase sigma-70" evidence="7">
    <location>
        <begin position="291"/>
        <end position="317"/>
    </location>
</feature>
<dbReference type="PANTHER" id="PTHR30603">
    <property type="entry name" value="RNA POLYMERASE SIGMA FACTOR RPO"/>
    <property type="match status" value="1"/>
</dbReference>
<dbReference type="Pfam" id="PF04542">
    <property type="entry name" value="Sigma70_r2"/>
    <property type="match status" value="1"/>
</dbReference>
<dbReference type="Gene3D" id="1.10.601.10">
    <property type="entry name" value="RNA Polymerase Primary Sigma Factor"/>
    <property type="match status" value="1"/>
</dbReference>
<sequence>MKNTTLTDAAQTKTIEAMRIEADPEVLSLNDSSRFYRYEIGQVDLLSSDEVKNLAQRIEKARVVTGKRQRGLQRTPKEPTEVAAAREAEEAKRQLVEANLRLVMHIARKYKGFGVDLMDLVQEGNIGLMHAVEKFDYRKGYRFSTYATWWIRQYITRALVEQAHMIRVPLYKVEEIKRLGRVRRRIQQEHGLESEPTLEQLANQMEVSVQQVISLLSTHQETISLDMPRKGGDDEISLSDVLEDDPIYSPERVVITETLREHIHDLLDELSQRERRVLQLRYGLNGQGEHSLSETGKKLGLSHEAVRQVEFRALRKLDPPSRSKMLQDFLG</sequence>
<dbReference type="InterPro" id="IPR007630">
    <property type="entry name" value="RNA_pol_sigma70_r4"/>
</dbReference>
<keyword evidence="1 5" id="KW-0805">Transcription regulation</keyword>
<dbReference type="NCBIfam" id="TIGR02937">
    <property type="entry name" value="sigma70-ECF"/>
    <property type="match status" value="1"/>
</dbReference>
<dbReference type="AlphaFoldDB" id="A0A401ZPW7"/>
<evidence type="ECO:0000313" key="8">
    <source>
        <dbReference type="EMBL" id="GCE08911.1"/>
    </source>
</evidence>
<comment type="function">
    <text evidence="5">Sigma factors are initiation factors that promote the attachment of RNA polymerase to specific initiation sites and are then released.</text>
</comment>
<evidence type="ECO:0000259" key="6">
    <source>
        <dbReference type="PROSITE" id="PS00715"/>
    </source>
</evidence>
<accession>A0A401ZPW7</accession>
<feature type="domain" description="RNA polymerase sigma-70" evidence="6">
    <location>
        <begin position="119"/>
        <end position="132"/>
    </location>
</feature>
<keyword evidence="4 5" id="KW-0804">Transcription</keyword>
<proteinExistence type="inferred from homology"/>
<dbReference type="PRINTS" id="PR00046">
    <property type="entry name" value="SIGMA70FCT"/>
</dbReference>
<dbReference type="InterPro" id="IPR000943">
    <property type="entry name" value="RNA_pol_sigma70"/>
</dbReference>